<dbReference type="GO" id="GO:0003676">
    <property type="term" value="F:nucleic acid binding"/>
    <property type="evidence" value="ECO:0007669"/>
    <property type="project" value="InterPro"/>
</dbReference>
<dbReference type="InterPro" id="IPR006579">
    <property type="entry name" value="Pre_C2HC_dom"/>
</dbReference>
<organism evidence="2">
    <name type="scientific">Clastoptera arizonana</name>
    <name type="common">Arizona spittle bug</name>
    <dbReference type="NCBI Taxonomy" id="38151"/>
    <lineage>
        <taxon>Eukaryota</taxon>
        <taxon>Metazoa</taxon>
        <taxon>Ecdysozoa</taxon>
        <taxon>Arthropoda</taxon>
        <taxon>Hexapoda</taxon>
        <taxon>Insecta</taxon>
        <taxon>Pterygota</taxon>
        <taxon>Neoptera</taxon>
        <taxon>Paraneoptera</taxon>
        <taxon>Hemiptera</taxon>
        <taxon>Auchenorrhyncha</taxon>
        <taxon>Cercopoidea</taxon>
        <taxon>Clastopteridae</taxon>
        <taxon>Clastoptera</taxon>
    </lineage>
</organism>
<evidence type="ECO:0000313" key="2">
    <source>
        <dbReference type="EMBL" id="JAS29210.1"/>
    </source>
</evidence>
<dbReference type="SUPFAM" id="SSF57756">
    <property type="entry name" value="Retrovirus zinc finger-like domains"/>
    <property type="match status" value="1"/>
</dbReference>
<gene>
    <name evidence="2" type="ORF">g.1158</name>
</gene>
<dbReference type="InterPro" id="IPR036875">
    <property type="entry name" value="Znf_CCHC_sf"/>
</dbReference>
<accession>A0A1B6DU51</accession>
<dbReference type="AlphaFoldDB" id="A0A1B6DU51"/>
<feature type="domain" description="Pre-C2HC" evidence="1">
    <location>
        <begin position="30"/>
        <end position="87"/>
    </location>
</feature>
<feature type="non-terminal residue" evidence="2">
    <location>
        <position position="146"/>
    </location>
</feature>
<sequence length="146" mass="16677">MEVNFHTFTPPTEKEVKVVLKGIPFTTDPEDIKRELLSKNLEPVSVTPISNPSTKQKINVFLVTLKRTPNVSEVYNINKIFYVNVTVDTYKPKPGTSQCYRCQRFGHSSVNCHLPTPPRFAHFASVSRGLRQRVLSWSPAHLRQRA</sequence>
<evidence type="ECO:0000259" key="1">
    <source>
        <dbReference type="Pfam" id="PF07530"/>
    </source>
</evidence>
<dbReference type="GO" id="GO:0008270">
    <property type="term" value="F:zinc ion binding"/>
    <property type="evidence" value="ECO:0007669"/>
    <property type="project" value="InterPro"/>
</dbReference>
<protein>
    <recommendedName>
        <fullName evidence="1">Pre-C2HC domain-containing protein</fullName>
    </recommendedName>
</protein>
<proteinExistence type="predicted"/>
<reference evidence="2" key="1">
    <citation type="submission" date="2015-12" db="EMBL/GenBank/DDBJ databases">
        <title>De novo transcriptome assembly of four potential Pierce s Disease insect vectors from Arizona vineyards.</title>
        <authorList>
            <person name="Tassone E.E."/>
        </authorList>
    </citation>
    <scope>NUCLEOTIDE SEQUENCE</scope>
</reference>
<dbReference type="Pfam" id="PF07530">
    <property type="entry name" value="PRE_C2HC"/>
    <property type="match status" value="1"/>
</dbReference>
<dbReference type="EMBL" id="GEDC01008088">
    <property type="protein sequence ID" value="JAS29210.1"/>
    <property type="molecule type" value="Transcribed_RNA"/>
</dbReference>
<name>A0A1B6DU51_9HEMI</name>